<proteinExistence type="predicted"/>
<dbReference type="AlphaFoldDB" id="Q5NW47"/>
<keyword evidence="4" id="KW-0614">Plasmid</keyword>
<evidence type="ECO:0000256" key="2">
    <source>
        <dbReference type="ARBA" id="ARBA00023276"/>
    </source>
</evidence>
<reference evidence="4 5" key="1">
    <citation type="journal article" date="2005" name="Arch. Microbiol.">
        <title>The genome sequence of an anaerobic aromatic-degrading denitrifying bacterium, strain EbN1.</title>
        <authorList>
            <person name="Rabus R."/>
            <person name="Kube M."/>
            <person name="Heider J."/>
            <person name="Beck A."/>
            <person name="Heitmann K."/>
            <person name="Widdel F."/>
            <person name="Reinhardt R."/>
        </authorList>
    </citation>
    <scope>NUCLEOTIDE SEQUENCE [LARGE SCALE GENOMIC DNA]</scope>
    <source>
        <strain evidence="4 5">EbN1</strain>
        <plasmid evidence="5">Plasmid pAzo2</plasmid>
    </source>
</reference>
<dbReference type="InterPro" id="IPR028203">
    <property type="entry name" value="PSII_CF48-like_dom"/>
</dbReference>
<keyword evidence="1" id="KW-0602">Photosynthesis</keyword>
<keyword evidence="2" id="KW-0604">Photosystem II</keyword>
<dbReference type="PANTHER" id="PTHR47199">
    <property type="entry name" value="PHOTOSYSTEM II STABILITY/ASSEMBLY FACTOR HCF136, CHLOROPLASTIC"/>
    <property type="match status" value="1"/>
</dbReference>
<evidence type="ECO:0000259" key="3">
    <source>
        <dbReference type="Pfam" id="PF14870"/>
    </source>
</evidence>
<dbReference type="InterPro" id="IPR015943">
    <property type="entry name" value="WD40/YVTN_repeat-like_dom_sf"/>
</dbReference>
<dbReference type="RefSeq" id="WP_011254928.1">
    <property type="nucleotide sequence ID" value="NC_006824.1"/>
</dbReference>
<dbReference type="OrthoDB" id="9767885at2"/>
<evidence type="ECO:0000313" key="4">
    <source>
        <dbReference type="EMBL" id="CAI10717.1"/>
    </source>
</evidence>
<organism evidence="4 5">
    <name type="scientific">Aromatoleum aromaticum (strain DSM 19018 / LMG 30748 / EbN1)</name>
    <name type="common">Azoarcus sp. (strain EbN1)</name>
    <dbReference type="NCBI Taxonomy" id="76114"/>
    <lineage>
        <taxon>Bacteria</taxon>
        <taxon>Pseudomonadati</taxon>
        <taxon>Pseudomonadota</taxon>
        <taxon>Betaproteobacteria</taxon>
        <taxon>Rhodocyclales</taxon>
        <taxon>Rhodocyclaceae</taxon>
        <taxon>Aromatoleum</taxon>
    </lineage>
</organism>
<dbReference type="GO" id="GO:0009523">
    <property type="term" value="C:photosystem II"/>
    <property type="evidence" value="ECO:0007669"/>
    <property type="project" value="UniProtKB-KW"/>
</dbReference>
<feature type="domain" description="Photosynthesis system II assembly factor Ycf48/Hcf136-like" evidence="3">
    <location>
        <begin position="76"/>
        <end position="169"/>
    </location>
</feature>
<sequence length="321" mass="33964">MKKLLDLILSGAPLAIVGGLAYAGIFIKPQPQGSAVEQPVFERGEGYYGVSVLDQGKAWVVGSNGKIAVTEDGGASWQKQATPSRAALQDVAAWDDQHAVAVGNDGIVLITVDAGRSWQSVDAPKSEVANKLLRVKALPGGTAWAVGEAGMVMRSTDFGRSWTRVGGDEDVGWNDIVATGGRIWLVGEFGNVKVSGDDGVSWRAIETPVETSLMGLAFKDAENGVTVGLGGVVLTTRDGGQSWEQQQTPSSEHLFSVLWEGSRWIAAGASGVILVGGDEGRRWKETRLSELDRNWYTGLARQGDKYFFSGSQVAVVGATAL</sequence>
<dbReference type="EMBL" id="CR555308">
    <property type="protein sequence ID" value="CAI10717.1"/>
    <property type="molecule type" value="Genomic_DNA"/>
</dbReference>
<dbReference type="Proteomes" id="UP000006552">
    <property type="component" value="Plasmid 2"/>
</dbReference>
<dbReference type="Gene3D" id="2.130.10.10">
    <property type="entry name" value="YVTN repeat-like/Quinoprotein amine dehydrogenase"/>
    <property type="match status" value="2"/>
</dbReference>
<evidence type="ECO:0000256" key="1">
    <source>
        <dbReference type="ARBA" id="ARBA00022531"/>
    </source>
</evidence>
<accession>Q5NW47</accession>
<protein>
    <recommendedName>
        <fullName evidence="3">Photosynthesis system II assembly factor Ycf48/Hcf136-like domain-containing protein</fullName>
    </recommendedName>
</protein>
<name>Q5NW47_AROAE</name>
<dbReference type="KEGG" id="eba:p2A397"/>
<evidence type="ECO:0000313" key="5">
    <source>
        <dbReference type="Proteomes" id="UP000006552"/>
    </source>
</evidence>
<dbReference type="HOGENOM" id="CLU_063224_0_0_4"/>
<dbReference type="GO" id="GO:0015979">
    <property type="term" value="P:photosynthesis"/>
    <property type="evidence" value="ECO:0007669"/>
    <property type="project" value="UniProtKB-KW"/>
</dbReference>
<geneLocation type="plasmid" evidence="5">
    <name>pAzo2</name>
</geneLocation>
<dbReference type="PANTHER" id="PTHR47199:SF2">
    <property type="entry name" value="PHOTOSYSTEM II STABILITY_ASSEMBLY FACTOR HCF136, CHLOROPLASTIC"/>
    <property type="match status" value="1"/>
</dbReference>
<keyword evidence="5" id="KW-1185">Reference proteome</keyword>
<feature type="domain" description="Photosynthesis system II assembly factor Ycf48/Hcf136-like" evidence="3">
    <location>
        <begin position="200"/>
        <end position="290"/>
    </location>
</feature>
<gene>
    <name evidence="4" type="ORF">p2A397</name>
</gene>
<dbReference type="Pfam" id="PF14870">
    <property type="entry name" value="PSII_BNR"/>
    <property type="match status" value="2"/>
</dbReference>
<dbReference type="eggNOG" id="COG4447">
    <property type="taxonomic scope" value="Bacteria"/>
</dbReference>
<dbReference type="SUPFAM" id="SSF110296">
    <property type="entry name" value="Oligoxyloglucan reducing end-specific cellobiohydrolase"/>
    <property type="match status" value="1"/>
</dbReference>